<evidence type="ECO:0000256" key="1">
    <source>
        <dbReference type="SAM" id="MobiDB-lite"/>
    </source>
</evidence>
<feature type="non-terminal residue" evidence="2">
    <location>
        <position position="1"/>
    </location>
</feature>
<protein>
    <submittedName>
        <fullName evidence="2">Uncharacterized protein</fullName>
    </submittedName>
</protein>
<dbReference type="EMBL" id="CADCTR010002336">
    <property type="protein sequence ID" value="CAA9346983.1"/>
    <property type="molecule type" value="Genomic_DNA"/>
</dbReference>
<organism evidence="2">
    <name type="scientific">uncultured Chloroflexia bacterium</name>
    <dbReference type="NCBI Taxonomy" id="1672391"/>
    <lineage>
        <taxon>Bacteria</taxon>
        <taxon>Bacillati</taxon>
        <taxon>Chloroflexota</taxon>
        <taxon>Chloroflexia</taxon>
        <taxon>environmental samples</taxon>
    </lineage>
</organism>
<evidence type="ECO:0000313" key="2">
    <source>
        <dbReference type="EMBL" id="CAA9346983.1"/>
    </source>
</evidence>
<gene>
    <name evidence="2" type="ORF">AVDCRST_MAG93-6935</name>
</gene>
<accession>A0A6J4M122</accession>
<feature type="non-terminal residue" evidence="2">
    <location>
        <position position="67"/>
    </location>
</feature>
<reference evidence="2" key="1">
    <citation type="submission" date="2020-02" db="EMBL/GenBank/DDBJ databases">
        <authorList>
            <person name="Meier V. D."/>
        </authorList>
    </citation>
    <scope>NUCLEOTIDE SEQUENCE</scope>
    <source>
        <strain evidence="2">AVDCRST_MAG93</strain>
    </source>
</reference>
<proteinExistence type="predicted"/>
<dbReference type="AlphaFoldDB" id="A0A6J4M122"/>
<feature type="region of interest" description="Disordered" evidence="1">
    <location>
        <begin position="1"/>
        <end position="39"/>
    </location>
</feature>
<feature type="compositionally biased region" description="Basic residues" evidence="1">
    <location>
        <begin position="27"/>
        <end position="36"/>
    </location>
</feature>
<name>A0A6J4M122_9CHLR</name>
<sequence>AWPGRVLRQPRRGSPGSADRPDSRASPAHHRTRARHPTCTLHSRDGSCYALAETPVKVQELFEPVVL</sequence>